<evidence type="ECO:0000256" key="1">
    <source>
        <dbReference type="SAM" id="MobiDB-lite"/>
    </source>
</evidence>
<dbReference type="PROSITE" id="PS00028">
    <property type="entry name" value="ZINC_FINGER_C2H2_1"/>
    <property type="match status" value="1"/>
</dbReference>
<feature type="region of interest" description="Disordered" evidence="1">
    <location>
        <begin position="297"/>
        <end position="321"/>
    </location>
</feature>
<organism evidence="3 4">
    <name type="scientific">Nicrophorus vespilloides</name>
    <name type="common">Boreal carrion beetle</name>
    <dbReference type="NCBI Taxonomy" id="110193"/>
    <lineage>
        <taxon>Eukaryota</taxon>
        <taxon>Metazoa</taxon>
        <taxon>Ecdysozoa</taxon>
        <taxon>Arthropoda</taxon>
        <taxon>Hexapoda</taxon>
        <taxon>Insecta</taxon>
        <taxon>Pterygota</taxon>
        <taxon>Neoptera</taxon>
        <taxon>Endopterygota</taxon>
        <taxon>Coleoptera</taxon>
        <taxon>Polyphaga</taxon>
        <taxon>Staphyliniformia</taxon>
        <taxon>Silphidae</taxon>
        <taxon>Nicrophorinae</taxon>
        <taxon>Nicrophorus</taxon>
    </lineage>
</organism>
<sequence>MSSMSMMNRYVENNCRLCRKCFCCPKCRAKHERAVHNIFPECSICVYGKMVLKKPSQALMVHIKEAHWPLHCVYCKRIFDADDFNQHSKCPIGKSRLDLVARTPLVPKILMECYDGVDSPPVEFSGFLLVAITSTPRDSMRAIQINETPIDRMAKIKNANENLSSQTPSVYDENKRAEKRRVTFSQTPMVENPKKKPQGFLKGSLKKYDMFKDENISNRFSTTIDNERSEQFLLLKIVYKIIAYIYAGFTKYESATSKSQSQSVTTLDRSKRRRSSLGNDTLWESALNDSADFIDEKPPKRRMIDSGSSVSSDEAPKEVDSIVQTETPGLWSSMAYLMKSVVQGIAGSGPERRKRFLSDSDCISDLEIKQLKKIKLTDIKCRPPIRSYKMLHLQYQSPKVGRGTQTD</sequence>
<keyword evidence="3" id="KW-1185">Reference proteome</keyword>
<dbReference type="RefSeq" id="XP_017780241.1">
    <property type="nucleotide sequence ID" value="XM_017924752.1"/>
</dbReference>
<evidence type="ECO:0000313" key="4">
    <source>
        <dbReference type="RefSeq" id="XP_017780241.1"/>
    </source>
</evidence>
<dbReference type="InterPro" id="IPR013087">
    <property type="entry name" value="Znf_C2H2_type"/>
</dbReference>
<dbReference type="GeneID" id="108565333"/>
<feature type="domain" description="C2H2-type" evidence="2">
    <location>
        <begin position="15"/>
        <end position="36"/>
    </location>
</feature>
<reference evidence="4" key="1">
    <citation type="submission" date="2025-08" db="UniProtKB">
        <authorList>
            <consortium name="RefSeq"/>
        </authorList>
    </citation>
    <scope>IDENTIFICATION</scope>
    <source>
        <tissue evidence="4">Whole Larva</tissue>
    </source>
</reference>
<gene>
    <name evidence="4" type="primary">LOC108565333</name>
</gene>
<proteinExistence type="predicted"/>
<dbReference type="Proteomes" id="UP000695000">
    <property type="component" value="Unplaced"/>
</dbReference>
<evidence type="ECO:0000259" key="2">
    <source>
        <dbReference type="PROSITE" id="PS00028"/>
    </source>
</evidence>
<name>A0ABM1N091_NICVS</name>
<evidence type="ECO:0000313" key="3">
    <source>
        <dbReference type="Proteomes" id="UP000695000"/>
    </source>
</evidence>
<protein>
    <submittedName>
        <fullName evidence="4">Uncharacterized protein LOC108565333 isoform X1</fullName>
    </submittedName>
</protein>
<accession>A0ABM1N091</accession>